<feature type="region of interest" description="Disordered" evidence="1">
    <location>
        <begin position="1"/>
        <end position="23"/>
    </location>
</feature>
<feature type="compositionally biased region" description="Basic and acidic residues" evidence="1">
    <location>
        <begin position="115"/>
        <end position="156"/>
    </location>
</feature>
<dbReference type="Proteomes" id="UP001447188">
    <property type="component" value="Unassembled WGS sequence"/>
</dbReference>
<feature type="compositionally biased region" description="Acidic residues" evidence="1">
    <location>
        <begin position="157"/>
        <end position="167"/>
    </location>
</feature>
<feature type="region of interest" description="Disordered" evidence="1">
    <location>
        <begin position="44"/>
        <end position="92"/>
    </location>
</feature>
<reference evidence="2 3" key="1">
    <citation type="submission" date="2024-02" db="EMBL/GenBank/DDBJ databases">
        <title>Discinaceae phylogenomics.</title>
        <authorList>
            <person name="Dirks A.C."/>
            <person name="James T.Y."/>
        </authorList>
    </citation>
    <scope>NUCLEOTIDE SEQUENCE [LARGE SCALE GENOMIC DNA]</scope>
    <source>
        <strain evidence="2 3">ACD0624</strain>
    </source>
</reference>
<feature type="compositionally biased region" description="Basic and acidic residues" evidence="1">
    <location>
        <begin position="45"/>
        <end position="64"/>
    </location>
</feature>
<evidence type="ECO:0000313" key="3">
    <source>
        <dbReference type="Proteomes" id="UP001447188"/>
    </source>
</evidence>
<accession>A0ABR3GA42</accession>
<feature type="region of interest" description="Disordered" evidence="1">
    <location>
        <begin position="109"/>
        <end position="246"/>
    </location>
</feature>
<name>A0ABR3GA42_9PEZI</name>
<evidence type="ECO:0000313" key="2">
    <source>
        <dbReference type="EMBL" id="KAL0632822.1"/>
    </source>
</evidence>
<evidence type="ECO:0000256" key="1">
    <source>
        <dbReference type="SAM" id="MobiDB-lite"/>
    </source>
</evidence>
<proteinExistence type="predicted"/>
<gene>
    <name evidence="2" type="ORF">Q9L58_008301</name>
</gene>
<sequence length="803" mass="90833">MMLPQGYKAPTVESVPPSPVTLASLSPDSKHILDEDEGYFSTLSAEDKARLRNEPLSDDIKPKLDPSSSELTLGREPTRPTNKATEWMKPPILRSDSWKAYPLKLFEYSDFDSDSDSKSEHDSRSEHDSKSEQDPKPEHEHDLESEHDSISEHDSTDEGEDEDEESPTENSGRYVLNNNPPSPSPPPPITQLPTRQPRPYSTKPDAQEPAVAAPRVSRPYASNNEPSSPASPRPPPKREPAPPFELLPPCPEKNLVTWNKWFQIPGLPGFDVCTNCYYKHIYPSGFYAHFLHIDKPNGTEASCHFNTDRMLQKIWPQVINTGNFNVLREYASIRSTLPRCTGVGGSSMGGPSAKRWKVYDGSIPRFRCCDACYNDIVLATAFAGYFAQAHPQPEDKVWTCDLAIPFIAGGMLQLSQYQDSTGQDQWDEFRKVALYRLNDVPSCPGNVPVKGSGRKWWMPKNPIPGLYVCDACYCDDIVPHFKGEFAQAALPPPQSQPILSCAMASYTIKTPWTLAIERNSYAVWWEAAHAAFTLPPCTDKGFSDHVVGGEWFTLQHHDPSLDNFKCCRTCYYTLLRPLNLAHHFEPIIYMNPSEGGSVTRVCSLTPDSQRFLPLVGKLGEAANWKDFNIFLAYIIPRVRIPPCQPGKFLARAKWYGTDDFVVCEECWFEHVRESSLNYLMTVHARYSPEPQACDLYSPRMKRIWDEACQTRDLNHFVKAAIDRGKIYCNILERSKDINDQIQQRKSRMMGKYSNAVARVGEDLYGYGSGNTVARMGYDINTDMVMTDLYKSLDMLQKEWKSVE</sequence>
<evidence type="ECO:0008006" key="4">
    <source>
        <dbReference type="Google" id="ProtNLM"/>
    </source>
</evidence>
<dbReference type="EMBL" id="JBBBZM010000149">
    <property type="protein sequence ID" value="KAL0632822.1"/>
    <property type="molecule type" value="Genomic_DNA"/>
</dbReference>
<organism evidence="2 3">
    <name type="scientific">Discina gigas</name>
    <dbReference type="NCBI Taxonomy" id="1032678"/>
    <lineage>
        <taxon>Eukaryota</taxon>
        <taxon>Fungi</taxon>
        <taxon>Dikarya</taxon>
        <taxon>Ascomycota</taxon>
        <taxon>Pezizomycotina</taxon>
        <taxon>Pezizomycetes</taxon>
        <taxon>Pezizales</taxon>
        <taxon>Discinaceae</taxon>
        <taxon>Discina</taxon>
    </lineage>
</organism>
<feature type="compositionally biased region" description="Low complexity" evidence="1">
    <location>
        <begin position="168"/>
        <end position="179"/>
    </location>
</feature>
<feature type="compositionally biased region" description="Pro residues" evidence="1">
    <location>
        <begin position="180"/>
        <end position="190"/>
    </location>
</feature>
<keyword evidence="3" id="KW-1185">Reference proteome</keyword>
<comment type="caution">
    <text evidence="2">The sequence shown here is derived from an EMBL/GenBank/DDBJ whole genome shotgun (WGS) entry which is preliminary data.</text>
</comment>
<protein>
    <recommendedName>
        <fullName evidence="4">Integral membrane protein</fullName>
    </recommendedName>
</protein>